<evidence type="ECO:0000256" key="1">
    <source>
        <dbReference type="SAM" id="MobiDB-lite"/>
    </source>
</evidence>
<comment type="caution">
    <text evidence="2">The sequence shown here is derived from an EMBL/GenBank/DDBJ whole genome shotgun (WGS) entry which is preliminary data.</text>
</comment>
<proteinExistence type="predicted"/>
<feature type="region of interest" description="Disordered" evidence="1">
    <location>
        <begin position="39"/>
        <end position="68"/>
    </location>
</feature>
<dbReference type="EMBL" id="BGPR01038999">
    <property type="protein sequence ID" value="GBO14892.1"/>
    <property type="molecule type" value="Genomic_DNA"/>
</dbReference>
<accession>A0A4Y2URN5</accession>
<evidence type="ECO:0000313" key="3">
    <source>
        <dbReference type="Proteomes" id="UP000499080"/>
    </source>
</evidence>
<name>A0A4Y2URN5_ARAVE</name>
<dbReference type="AlphaFoldDB" id="A0A4Y2URN5"/>
<protein>
    <submittedName>
        <fullName evidence="2">Uncharacterized protein</fullName>
    </submittedName>
</protein>
<gene>
    <name evidence="2" type="ORF">AVEN_4461_1</name>
</gene>
<reference evidence="2 3" key="1">
    <citation type="journal article" date="2019" name="Sci. Rep.">
        <title>Orb-weaving spider Araneus ventricosus genome elucidates the spidroin gene catalogue.</title>
        <authorList>
            <person name="Kono N."/>
            <person name="Nakamura H."/>
            <person name="Ohtoshi R."/>
            <person name="Moran D.A.P."/>
            <person name="Shinohara A."/>
            <person name="Yoshida Y."/>
            <person name="Fujiwara M."/>
            <person name="Mori M."/>
            <person name="Tomita M."/>
            <person name="Arakawa K."/>
        </authorList>
    </citation>
    <scope>NUCLEOTIDE SEQUENCE [LARGE SCALE GENOMIC DNA]</scope>
</reference>
<evidence type="ECO:0000313" key="2">
    <source>
        <dbReference type="EMBL" id="GBO14892.1"/>
    </source>
</evidence>
<feature type="non-terminal residue" evidence="2">
    <location>
        <position position="68"/>
    </location>
</feature>
<sequence length="68" mass="7608">MTRVIPELSPTLSKLSHHTSGRTFDYYVWLNAQQTHLHDGSSMESGFEPGPNFPEAESLLLDHNGPTK</sequence>
<organism evidence="2 3">
    <name type="scientific">Araneus ventricosus</name>
    <name type="common">Orbweaver spider</name>
    <name type="synonym">Epeira ventricosa</name>
    <dbReference type="NCBI Taxonomy" id="182803"/>
    <lineage>
        <taxon>Eukaryota</taxon>
        <taxon>Metazoa</taxon>
        <taxon>Ecdysozoa</taxon>
        <taxon>Arthropoda</taxon>
        <taxon>Chelicerata</taxon>
        <taxon>Arachnida</taxon>
        <taxon>Araneae</taxon>
        <taxon>Araneomorphae</taxon>
        <taxon>Entelegynae</taxon>
        <taxon>Araneoidea</taxon>
        <taxon>Araneidae</taxon>
        <taxon>Araneus</taxon>
    </lineage>
</organism>
<dbReference type="Proteomes" id="UP000499080">
    <property type="component" value="Unassembled WGS sequence"/>
</dbReference>
<keyword evidence="3" id="KW-1185">Reference proteome</keyword>